<dbReference type="PROSITE" id="PS00775">
    <property type="entry name" value="GLYCOSYL_HYDROL_F3"/>
    <property type="match status" value="1"/>
</dbReference>
<comment type="caution">
    <text evidence="9">The sequence shown here is derived from an EMBL/GenBank/DDBJ whole genome shotgun (WGS) entry which is preliminary data.</text>
</comment>
<comment type="similarity">
    <text evidence="2">Belongs to the glycosyl hydrolase 3 family.</text>
</comment>
<feature type="signal peptide" evidence="6">
    <location>
        <begin position="1"/>
        <end position="21"/>
    </location>
</feature>
<dbReference type="InterPro" id="IPR036881">
    <property type="entry name" value="Glyco_hydro_3_C_sf"/>
</dbReference>
<dbReference type="InterPro" id="IPR001466">
    <property type="entry name" value="Beta-lactam-related"/>
</dbReference>
<evidence type="ECO:0000256" key="5">
    <source>
        <dbReference type="ARBA" id="ARBA00023295"/>
    </source>
</evidence>
<dbReference type="InterPro" id="IPR012338">
    <property type="entry name" value="Beta-lactam/transpept-like"/>
</dbReference>
<evidence type="ECO:0000256" key="4">
    <source>
        <dbReference type="ARBA" id="ARBA00022801"/>
    </source>
</evidence>
<gene>
    <name evidence="9" type="ORF">JKA74_16425</name>
</gene>
<dbReference type="GO" id="GO:0005975">
    <property type="term" value="P:carbohydrate metabolic process"/>
    <property type="evidence" value="ECO:0007669"/>
    <property type="project" value="InterPro"/>
</dbReference>
<dbReference type="PANTHER" id="PTHR30480:SF13">
    <property type="entry name" value="BETA-HEXOSAMINIDASE"/>
    <property type="match status" value="1"/>
</dbReference>
<evidence type="ECO:0000259" key="8">
    <source>
        <dbReference type="Pfam" id="PF00933"/>
    </source>
</evidence>
<evidence type="ECO:0000256" key="6">
    <source>
        <dbReference type="SAM" id="SignalP"/>
    </source>
</evidence>
<evidence type="ECO:0000256" key="2">
    <source>
        <dbReference type="ARBA" id="ARBA00005336"/>
    </source>
</evidence>
<reference evidence="9" key="1">
    <citation type="submission" date="2021-01" db="EMBL/GenBank/DDBJ databases">
        <title>Marivirga aurantiaca sp. nov., isolated from intertidal surface sediments.</title>
        <authorList>
            <person name="Zhang M."/>
        </authorList>
    </citation>
    <scope>NUCLEOTIDE SEQUENCE</scope>
    <source>
        <strain evidence="9">S37H4</strain>
    </source>
</reference>
<dbReference type="Gene3D" id="3.40.50.1700">
    <property type="entry name" value="Glycoside hydrolase family 3 C-terminal domain"/>
    <property type="match status" value="1"/>
</dbReference>
<dbReference type="InterPro" id="IPR050226">
    <property type="entry name" value="NagZ_Beta-hexosaminidase"/>
</dbReference>
<sequence>MFKKVYLFLLLLFNLPPVVFSQERPTIHDPNQKKWVDNIYESMTLDEKIGQLFMVAAYSNKGEEHVENLSLLIEKYHIGGLIFFQGGPGREIEMTNKLQAKSKLPLWIGMDAEWGLGMRLDSTMNFPKQMTLGAIQNDSLIYQMGAEIARQAKVVGVHVNFAPVVDVNNNIKNPVIGFRSFGEDKENVAKKGIAYMNGLEDHGVFANAKHFPGHGDTGSDSHLTLPVINHSKERINNLELYPFKQLIDNGLSSIMVAHLHVPAYDDTPNKATTLSSAVVTDLLKNELGFDGLIFTDALNMKGVSDFYEPGETDLLAFQAGNDVLLFPMNVPNAVGKIRKAIQKKQISEERLEESVKKILIAKYKLGLDKGFKELDSKDLHKKLHDPSAESLLTKLYADAATLVKSKNNFVPIHLLDTTNFASLSLRGEENSLFQQYLSKYAPFSHYQLNKKEDDPAVLTRLMNQLSKYETVVVGIHDMANYASKRFGLRDDDLLFLQKLAEETNVVLSVFGNAYSLSYISNFDHILLMYEDTPETQQLAPQILFGAKPAKGKLPVSISKKIPVGTGIQTTTLNRFGFSKPEEVGMDASILSGIDMIAQEAIDTKATPGCQVIVAKDGQIIFDKNYGYLAYDREVPVDSETIYDLASITKVAATLQSIMFLYDRGILDLDKKIYNYLPELKKSNKKNMTLRDILTHQAGLLPYIPFWMRTSDFFGTKSPHYNTQAGSLYPHQLASGLYGHTMLSDSIWQWVIESELLSKPKWQKNYEYRYSDMGYYIMQKICERILNLPYEEFLSENLYQPLGLNTLGFLPLCNFSAERIAPTENDRLFRNDLIKGWVHDQGAAMMGGVAGHAGLFSNAMDLAVLMQMNLWDGAYGGSRYFAKGTVPYFTKKQYSDNRRGLGWDKPVEEKGPSPTSRYASPLAFGHTGFTGTAAWADPEFGLVYIFLSNRVYPDAENRKLIDGNIRTRIMDTIYESIFKYEEQQIEYVN</sequence>
<dbReference type="Proteomes" id="UP000611723">
    <property type="component" value="Unassembled WGS sequence"/>
</dbReference>
<protein>
    <recommendedName>
        <fullName evidence="3">beta-N-acetylhexosaminidase</fullName>
        <ecNumber evidence="3">3.2.1.52</ecNumber>
    </recommendedName>
</protein>
<keyword evidence="10" id="KW-1185">Reference proteome</keyword>
<name>A0A934X0F7_9BACT</name>
<keyword evidence="4 9" id="KW-0378">Hydrolase</keyword>
<dbReference type="InterPro" id="IPR001764">
    <property type="entry name" value="Glyco_hydro_3_N"/>
</dbReference>
<evidence type="ECO:0000313" key="10">
    <source>
        <dbReference type="Proteomes" id="UP000611723"/>
    </source>
</evidence>
<evidence type="ECO:0000259" key="7">
    <source>
        <dbReference type="Pfam" id="PF00144"/>
    </source>
</evidence>
<dbReference type="GO" id="GO:0004563">
    <property type="term" value="F:beta-N-acetylhexosaminidase activity"/>
    <property type="evidence" value="ECO:0007669"/>
    <property type="project" value="UniProtKB-EC"/>
</dbReference>
<dbReference type="InterPro" id="IPR019800">
    <property type="entry name" value="Glyco_hydro_3_AS"/>
</dbReference>
<feature type="chain" id="PRO_5036997614" description="beta-N-acetylhexosaminidase" evidence="6">
    <location>
        <begin position="22"/>
        <end position="988"/>
    </location>
</feature>
<feature type="domain" description="Beta-lactamase-related" evidence="7">
    <location>
        <begin position="597"/>
        <end position="957"/>
    </location>
</feature>
<organism evidence="9 10">
    <name type="scientific">Marivirga aurantiaca</name>
    <dbReference type="NCBI Taxonomy" id="2802615"/>
    <lineage>
        <taxon>Bacteria</taxon>
        <taxon>Pseudomonadati</taxon>
        <taxon>Bacteroidota</taxon>
        <taxon>Cytophagia</taxon>
        <taxon>Cytophagales</taxon>
        <taxon>Marivirgaceae</taxon>
        <taxon>Marivirga</taxon>
    </lineage>
</organism>
<dbReference type="RefSeq" id="WP_201432317.1">
    <property type="nucleotide sequence ID" value="NZ_JAEQBW010000009.1"/>
</dbReference>
<feature type="domain" description="Glycoside hydrolase family 3 N-terminal" evidence="8">
    <location>
        <begin position="44"/>
        <end position="359"/>
    </location>
</feature>
<keyword evidence="5" id="KW-0326">Glycosidase</keyword>
<comment type="catalytic activity">
    <reaction evidence="1">
        <text>Hydrolysis of terminal non-reducing N-acetyl-D-hexosamine residues in N-acetyl-beta-D-hexosaminides.</text>
        <dbReference type="EC" id="3.2.1.52"/>
    </reaction>
</comment>
<dbReference type="GO" id="GO:0009254">
    <property type="term" value="P:peptidoglycan turnover"/>
    <property type="evidence" value="ECO:0007669"/>
    <property type="project" value="TreeGrafter"/>
</dbReference>
<accession>A0A934X0F7</accession>
<dbReference type="AlphaFoldDB" id="A0A934X0F7"/>
<dbReference type="SUPFAM" id="SSF56601">
    <property type="entry name" value="beta-lactamase/transpeptidase-like"/>
    <property type="match status" value="1"/>
</dbReference>
<keyword evidence="6" id="KW-0732">Signal</keyword>
<dbReference type="PANTHER" id="PTHR30480">
    <property type="entry name" value="BETA-HEXOSAMINIDASE-RELATED"/>
    <property type="match status" value="1"/>
</dbReference>
<evidence type="ECO:0000313" key="9">
    <source>
        <dbReference type="EMBL" id="MBK6266633.1"/>
    </source>
</evidence>
<dbReference type="PRINTS" id="PR00133">
    <property type="entry name" value="GLHYDRLASE3"/>
</dbReference>
<dbReference type="InterPro" id="IPR036962">
    <property type="entry name" value="Glyco_hydro_3_N_sf"/>
</dbReference>
<dbReference type="Gene3D" id="3.20.20.300">
    <property type="entry name" value="Glycoside hydrolase, family 3, N-terminal domain"/>
    <property type="match status" value="1"/>
</dbReference>
<dbReference type="SUPFAM" id="SSF51445">
    <property type="entry name" value="(Trans)glycosidases"/>
    <property type="match status" value="1"/>
</dbReference>
<proteinExistence type="inferred from homology"/>
<dbReference type="EMBL" id="JAEQBW010000009">
    <property type="protein sequence ID" value="MBK6266633.1"/>
    <property type="molecule type" value="Genomic_DNA"/>
</dbReference>
<evidence type="ECO:0000256" key="1">
    <source>
        <dbReference type="ARBA" id="ARBA00001231"/>
    </source>
</evidence>
<dbReference type="InterPro" id="IPR017853">
    <property type="entry name" value="GH"/>
</dbReference>
<dbReference type="Gene3D" id="3.40.710.10">
    <property type="entry name" value="DD-peptidase/beta-lactamase superfamily"/>
    <property type="match status" value="1"/>
</dbReference>
<dbReference type="Pfam" id="PF00144">
    <property type="entry name" value="Beta-lactamase"/>
    <property type="match status" value="1"/>
</dbReference>
<dbReference type="Pfam" id="PF00933">
    <property type="entry name" value="Glyco_hydro_3"/>
    <property type="match status" value="1"/>
</dbReference>
<evidence type="ECO:0000256" key="3">
    <source>
        <dbReference type="ARBA" id="ARBA00012663"/>
    </source>
</evidence>
<dbReference type="EC" id="3.2.1.52" evidence="3"/>